<reference evidence="3 4" key="1">
    <citation type="submission" date="2023-07" db="EMBL/GenBank/DDBJ databases">
        <title>Comparative genomics of wheat-associated soil bacteria to identify genetic determinants of phenazine resistance.</title>
        <authorList>
            <person name="Mouncey N."/>
        </authorList>
    </citation>
    <scope>NUCLEOTIDE SEQUENCE [LARGE SCALE GENOMIC DNA]</scope>
    <source>
        <strain evidence="3 4">W2I16</strain>
    </source>
</reference>
<protein>
    <submittedName>
        <fullName evidence="3">Energy-coupling factor transporter ATP-binding protein EcfA2</fullName>
    </submittedName>
</protein>
<dbReference type="SUPFAM" id="SSF52540">
    <property type="entry name" value="P-loop containing nucleoside triphosphate hydrolases"/>
    <property type="match status" value="1"/>
</dbReference>
<evidence type="ECO:0000313" key="4">
    <source>
        <dbReference type="Proteomes" id="UP001223072"/>
    </source>
</evidence>
<organism evidence="3 4">
    <name type="scientific">Streptomyces turgidiscabies</name>
    <dbReference type="NCBI Taxonomy" id="85558"/>
    <lineage>
        <taxon>Bacteria</taxon>
        <taxon>Bacillati</taxon>
        <taxon>Actinomycetota</taxon>
        <taxon>Actinomycetes</taxon>
        <taxon>Kitasatosporales</taxon>
        <taxon>Streptomycetaceae</taxon>
        <taxon>Streptomyces</taxon>
    </lineage>
</organism>
<dbReference type="Pfam" id="PF20703">
    <property type="entry name" value="nSTAND1"/>
    <property type="match status" value="1"/>
</dbReference>
<feature type="region of interest" description="Disordered" evidence="1">
    <location>
        <begin position="496"/>
        <end position="525"/>
    </location>
</feature>
<dbReference type="EMBL" id="JAUSZS010000004">
    <property type="protein sequence ID" value="MDQ0934216.1"/>
    <property type="molecule type" value="Genomic_DNA"/>
</dbReference>
<gene>
    <name evidence="3" type="ORF">QFZ49_004156</name>
</gene>
<keyword evidence="4" id="KW-1185">Reference proteome</keyword>
<feature type="domain" description="Novel STAND NTPase 1" evidence="2">
    <location>
        <begin position="100"/>
        <end position="457"/>
    </location>
</feature>
<keyword evidence="3" id="KW-0547">Nucleotide-binding</keyword>
<feature type="compositionally biased region" description="Basic and acidic residues" evidence="1">
    <location>
        <begin position="496"/>
        <end position="511"/>
    </location>
</feature>
<accession>A0ABU0RQG1</accession>
<evidence type="ECO:0000313" key="3">
    <source>
        <dbReference type="EMBL" id="MDQ0934216.1"/>
    </source>
</evidence>
<evidence type="ECO:0000256" key="1">
    <source>
        <dbReference type="SAM" id="MobiDB-lite"/>
    </source>
</evidence>
<dbReference type="InterPro" id="IPR049052">
    <property type="entry name" value="nSTAND1"/>
</dbReference>
<dbReference type="Proteomes" id="UP001223072">
    <property type="component" value="Unassembled WGS sequence"/>
</dbReference>
<proteinExistence type="predicted"/>
<sequence length="525" mass="58303">MGRPEKPLDPGEGPVQHFAYELRALRADAGSPTYRSMACHAHYSPTALAQAAAGDRLPSLAVVMAFVRACGGNADDWQRRWSLAAEKSAAFRDDDITLAPYRGLARYESEHRRLFFGRDPVVDSLLDLLRTRRLAALAGPSGSGKSSLLRAGLLPTLREAARCVAGPVSVHLITPGPTPASTHERLLSPGGDDPERWIVVDESHEPGTGLPDPDERLRFVELLMAARRPESRLRVVLNLRPDSRRWRPRQAPWLAELARCTVRMPVMTSAELREAIVRPAESAGLVVERELTARLIDDLLGQPAMLPLLSNALLRTWGLRRGRVLTLADYEAIGGAHGAVAAIAEDVFGRLCARQRLTARKVLRRFVAPGENRSYARRPVGRSELRAFEDGETWPVLNTLVGARLVTLDEECAELTHDAVLDTCPSLRRWLEEDRERLLHHRYLTEASRAWQGLGHDACDLYRGKRLAIAERLFLVCREPGELTGLEREFLMASRRDRDAGDSRKGCEHRAAPTPPSRSAQLRPA</sequence>
<dbReference type="Gene3D" id="3.40.50.300">
    <property type="entry name" value="P-loop containing nucleotide triphosphate hydrolases"/>
    <property type="match status" value="1"/>
</dbReference>
<dbReference type="RefSeq" id="WP_307627856.1">
    <property type="nucleotide sequence ID" value="NZ_JAUSZS010000004.1"/>
</dbReference>
<keyword evidence="3" id="KW-0067">ATP-binding</keyword>
<dbReference type="GO" id="GO:0005524">
    <property type="term" value="F:ATP binding"/>
    <property type="evidence" value="ECO:0007669"/>
    <property type="project" value="UniProtKB-KW"/>
</dbReference>
<evidence type="ECO:0000259" key="2">
    <source>
        <dbReference type="Pfam" id="PF20703"/>
    </source>
</evidence>
<dbReference type="InterPro" id="IPR027417">
    <property type="entry name" value="P-loop_NTPase"/>
</dbReference>
<name>A0ABU0RQG1_9ACTN</name>
<comment type="caution">
    <text evidence="3">The sequence shown here is derived from an EMBL/GenBank/DDBJ whole genome shotgun (WGS) entry which is preliminary data.</text>
</comment>